<gene>
    <name evidence="1" type="ORF">ABLG96_02655</name>
</gene>
<sequence length="47" mass="5470">MSRLSKAIRDHRVSNRNRQELDRALQVATPAMRNELLVLAQRQGITR</sequence>
<organism evidence="1">
    <name type="scientific">Nakamurella sp. A5-74</name>
    <dbReference type="NCBI Taxonomy" id="3158264"/>
    <lineage>
        <taxon>Bacteria</taxon>
        <taxon>Bacillati</taxon>
        <taxon>Actinomycetota</taxon>
        <taxon>Actinomycetes</taxon>
        <taxon>Nakamurellales</taxon>
        <taxon>Nakamurellaceae</taxon>
        <taxon>Nakamurella</taxon>
    </lineage>
</organism>
<dbReference type="AlphaFoldDB" id="A0AAU8DQ23"/>
<proteinExistence type="predicted"/>
<dbReference type="RefSeq" id="WP_353649884.1">
    <property type="nucleotide sequence ID" value="NZ_CP159218.1"/>
</dbReference>
<protein>
    <submittedName>
        <fullName evidence="1">Uncharacterized protein</fullName>
    </submittedName>
</protein>
<dbReference type="EMBL" id="CP159218">
    <property type="protein sequence ID" value="XCG64271.1"/>
    <property type="molecule type" value="Genomic_DNA"/>
</dbReference>
<name>A0AAU8DQ23_9ACTN</name>
<accession>A0AAU8DQ23</accession>
<evidence type="ECO:0000313" key="1">
    <source>
        <dbReference type="EMBL" id="XCG64271.1"/>
    </source>
</evidence>
<reference evidence="1" key="1">
    <citation type="submission" date="2024-05" db="EMBL/GenBank/DDBJ databases">
        <authorList>
            <person name="Cai S.Y."/>
            <person name="Jin L.M."/>
            <person name="Li H.R."/>
        </authorList>
    </citation>
    <scope>NUCLEOTIDE SEQUENCE</scope>
    <source>
        <strain evidence="1">A5-74</strain>
    </source>
</reference>